<protein>
    <submittedName>
        <fullName evidence="2">Uncharacterized protein</fullName>
    </submittedName>
</protein>
<proteinExistence type="predicted"/>
<evidence type="ECO:0000256" key="1">
    <source>
        <dbReference type="SAM" id="MobiDB-lite"/>
    </source>
</evidence>
<dbReference type="EMBL" id="KI964041">
    <property type="protein sequence ID" value="EUC43051.1"/>
    <property type="molecule type" value="Genomic_DNA"/>
</dbReference>
<evidence type="ECO:0000313" key="3">
    <source>
        <dbReference type="Proteomes" id="UP000054032"/>
    </source>
</evidence>
<dbReference type="GeneID" id="19125294"/>
<feature type="region of interest" description="Disordered" evidence="1">
    <location>
        <begin position="123"/>
        <end position="162"/>
    </location>
</feature>
<accession>W6ZHL4</accession>
<organism evidence="2 3">
    <name type="scientific">Bipolaris oryzae ATCC 44560</name>
    <dbReference type="NCBI Taxonomy" id="930090"/>
    <lineage>
        <taxon>Eukaryota</taxon>
        <taxon>Fungi</taxon>
        <taxon>Dikarya</taxon>
        <taxon>Ascomycota</taxon>
        <taxon>Pezizomycotina</taxon>
        <taxon>Dothideomycetes</taxon>
        <taxon>Pleosporomycetidae</taxon>
        <taxon>Pleosporales</taxon>
        <taxon>Pleosporineae</taxon>
        <taxon>Pleosporaceae</taxon>
        <taxon>Bipolaris</taxon>
    </lineage>
</organism>
<dbReference type="AlphaFoldDB" id="W6ZHL4"/>
<dbReference type="OrthoDB" id="3690107at2759"/>
<dbReference type="InterPro" id="IPR021109">
    <property type="entry name" value="Peptidase_aspartic_dom_sf"/>
</dbReference>
<dbReference type="CDD" id="cd00303">
    <property type="entry name" value="retropepsin_like"/>
    <property type="match status" value="1"/>
</dbReference>
<feature type="compositionally biased region" description="Basic and acidic residues" evidence="1">
    <location>
        <begin position="124"/>
        <end position="162"/>
    </location>
</feature>
<dbReference type="Gene3D" id="2.40.70.10">
    <property type="entry name" value="Acid Proteases"/>
    <property type="match status" value="1"/>
</dbReference>
<reference evidence="2 3" key="1">
    <citation type="journal article" date="2013" name="PLoS Genet.">
        <title>Comparative genome structure, secondary metabolite, and effector coding capacity across Cochliobolus pathogens.</title>
        <authorList>
            <person name="Condon B.J."/>
            <person name="Leng Y."/>
            <person name="Wu D."/>
            <person name="Bushley K.E."/>
            <person name="Ohm R.A."/>
            <person name="Otillar R."/>
            <person name="Martin J."/>
            <person name="Schackwitz W."/>
            <person name="Grimwood J."/>
            <person name="MohdZainudin N."/>
            <person name="Xue C."/>
            <person name="Wang R."/>
            <person name="Manning V.A."/>
            <person name="Dhillon B."/>
            <person name="Tu Z.J."/>
            <person name="Steffenson B.J."/>
            <person name="Salamov A."/>
            <person name="Sun H."/>
            <person name="Lowry S."/>
            <person name="LaButti K."/>
            <person name="Han J."/>
            <person name="Copeland A."/>
            <person name="Lindquist E."/>
            <person name="Barry K."/>
            <person name="Schmutz J."/>
            <person name="Baker S.E."/>
            <person name="Ciuffetti L.M."/>
            <person name="Grigoriev I.V."/>
            <person name="Zhong S."/>
            <person name="Turgeon B.G."/>
        </authorList>
    </citation>
    <scope>NUCLEOTIDE SEQUENCE [LARGE SCALE GENOMIC DNA]</scope>
    <source>
        <strain evidence="2 3">ATCC 44560</strain>
    </source>
</reference>
<dbReference type="KEGG" id="bor:COCMIDRAFT_7459"/>
<gene>
    <name evidence="2" type="ORF">COCMIDRAFT_7459</name>
</gene>
<evidence type="ECO:0000313" key="2">
    <source>
        <dbReference type="EMBL" id="EUC43051.1"/>
    </source>
</evidence>
<name>W6ZHL4_COCMI</name>
<dbReference type="HOGENOM" id="CLU_1635082_0_0_1"/>
<dbReference type="Proteomes" id="UP000054032">
    <property type="component" value="Unassembled WGS sequence"/>
</dbReference>
<keyword evidence="3" id="KW-1185">Reference proteome</keyword>
<sequence length="162" mass="18880">MFDTQCEHNLVSTKFLEEIGFKWQPSTVDTQITQMDNANIECLGEVHGRWYPVGAPKRPWYLAVVPKRLQKGLNFRPRYESSTFKIVDLDTFDLIIGRDTINELGLLQINRNFFGGFRPSPIRVDSDDTTTKKQQEADERRKKDLEAMRKRDEEKALETKAN</sequence>
<dbReference type="RefSeq" id="XP_007690416.1">
    <property type="nucleotide sequence ID" value="XM_007692226.1"/>
</dbReference>